<keyword evidence="11" id="KW-1185">Reference proteome</keyword>
<evidence type="ECO:0000256" key="2">
    <source>
        <dbReference type="ARBA" id="ARBA00022475"/>
    </source>
</evidence>
<evidence type="ECO:0000256" key="8">
    <source>
        <dbReference type="SAM" id="Phobius"/>
    </source>
</evidence>
<keyword evidence="5 8" id="KW-0812">Transmembrane</keyword>
<feature type="transmembrane region" description="Helical" evidence="8">
    <location>
        <begin position="91"/>
        <end position="108"/>
    </location>
</feature>
<gene>
    <name evidence="10" type="ORF">ALE3EI_0576</name>
</gene>
<comment type="subcellular location">
    <subcellularLocation>
        <location evidence="1">Cell membrane</location>
        <topology evidence="1">Multi-pass membrane protein</topology>
    </subcellularLocation>
</comment>
<evidence type="ECO:0000256" key="3">
    <source>
        <dbReference type="ARBA" id="ARBA00022676"/>
    </source>
</evidence>
<dbReference type="KEGG" id="alti:ALE3EI_0576"/>
<dbReference type="Proteomes" id="UP000515514">
    <property type="component" value="Chromosome"/>
</dbReference>
<reference evidence="10 11" key="1">
    <citation type="submission" date="2020-04" db="EMBL/GenBank/DDBJ databases">
        <title>Genome sequence of Altibacter aquimarinus strain ALE3EI.</title>
        <authorList>
            <person name="Oh H.-M."/>
            <person name="Jang D."/>
        </authorList>
    </citation>
    <scope>NUCLEOTIDE SEQUENCE [LARGE SCALE GENOMIC DNA]</scope>
    <source>
        <strain evidence="10 11">ALE3EI</strain>
    </source>
</reference>
<feature type="transmembrane region" description="Helical" evidence="8">
    <location>
        <begin position="144"/>
        <end position="162"/>
    </location>
</feature>
<dbReference type="GO" id="GO:0005886">
    <property type="term" value="C:plasma membrane"/>
    <property type="evidence" value="ECO:0007669"/>
    <property type="project" value="UniProtKB-SubCell"/>
</dbReference>
<evidence type="ECO:0000313" key="10">
    <source>
        <dbReference type="EMBL" id="QNJ97154.1"/>
    </source>
</evidence>
<dbReference type="GO" id="GO:0010041">
    <property type="term" value="P:response to iron(III) ion"/>
    <property type="evidence" value="ECO:0007669"/>
    <property type="project" value="TreeGrafter"/>
</dbReference>
<organism evidence="10 11">
    <name type="scientific">Constantimarinum furrinae</name>
    <dbReference type="NCBI Taxonomy" id="2562285"/>
    <lineage>
        <taxon>Bacteria</taxon>
        <taxon>Pseudomonadati</taxon>
        <taxon>Bacteroidota</taxon>
        <taxon>Flavobacteriia</taxon>
        <taxon>Flavobacteriales</taxon>
        <taxon>Flavobacteriaceae</taxon>
        <taxon>Altibacter/Constantimarinum group</taxon>
        <taxon>Constantimarinum</taxon>
    </lineage>
</organism>
<feature type="transmembrane region" description="Helical" evidence="8">
    <location>
        <begin position="328"/>
        <end position="348"/>
    </location>
</feature>
<keyword evidence="3" id="KW-0328">Glycosyltransferase</keyword>
<dbReference type="InterPro" id="IPR038731">
    <property type="entry name" value="RgtA/B/C-like"/>
</dbReference>
<keyword evidence="7 8" id="KW-0472">Membrane</keyword>
<accession>A0A7G8PS38</accession>
<sequence>MKSILKKYLGYFILAILVITPLFLYIDVIPIRNYDESRNAMNAFEMLKNGNWLVTYFEGKPDMWNTKPPLLIWIQTISFSLFGVNEFAFRLPSALAAVGTCAALVYISEKYLRSFWYGAIAVLVLITMGGYMGYHGARFGEFDALLTMFTTLSGLSFFAFIQNKKRKYLYFFFIFLTLGCLTKGVAGLLFAPAYVVYLIYKKEFISLLKNKHFYFGLGIFILIIGGFYLLRELYNPGYLEAVWNNELGGRYASKLQKSRPHIFYFERFRDLDMKYWFLWIPCGIVAGMLTKNRMLQNFTIFSSIMAVSHFLIISLSKNKLHWYAFPEVPYFALIVATLIYLIFRLLINVGDERQKKIIKLVPYGFILFLFLSPYTQILKDVKRNLNEDSPTERNYQMSYYLREASEKPEELNGYKVLIKGYRPETKFYIAKLKDQGADIEQKDWKKLKSGDKVLTYQKEIKNYLAENYKMSTLGESKNVVKYKIHGPK</sequence>
<evidence type="ECO:0000313" key="11">
    <source>
        <dbReference type="Proteomes" id="UP000515514"/>
    </source>
</evidence>
<feature type="transmembrane region" description="Helical" evidence="8">
    <location>
        <begin position="114"/>
        <end position="132"/>
    </location>
</feature>
<feature type="transmembrane region" description="Helical" evidence="8">
    <location>
        <begin position="360"/>
        <end position="378"/>
    </location>
</feature>
<evidence type="ECO:0000256" key="4">
    <source>
        <dbReference type="ARBA" id="ARBA00022679"/>
    </source>
</evidence>
<dbReference type="GO" id="GO:0009103">
    <property type="term" value="P:lipopolysaccharide biosynthetic process"/>
    <property type="evidence" value="ECO:0007669"/>
    <property type="project" value="UniProtKB-ARBA"/>
</dbReference>
<keyword evidence="4" id="KW-0808">Transferase</keyword>
<dbReference type="PANTHER" id="PTHR33908">
    <property type="entry name" value="MANNOSYLTRANSFERASE YKCB-RELATED"/>
    <property type="match status" value="1"/>
</dbReference>
<feature type="transmembrane region" description="Helical" evidence="8">
    <location>
        <begin position="12"/>
        <end position="31"/>
    </location>
</feature>
<feature type="transmembrane region" description="Helical" evidence="8">
    <location>
        <begin position="297"/>
        <end position="316"/>
    </location>
</feature>
<dbReference type="RefSeq" id="WP_186990669.1">
    <property type="nucleotide sequence ID" value="NZ_CP052909.1"/>
</dbReference>
<dbReference type="PANTHER" id="PTHR33908:SF3">
    <property type="entry name" value="UNDECAPRENYL PHOSPHATE-ALPHA-4-AMINO-4-DEOXY-L-ARABINOSE ARABINOSYL TRANSFERASE"/>
    <property type="match status" value="1"/>
</dbReference>
<dbReference type="AlphaFoldDB" id="A0A7G8PS38"/>
<feature type="transmembrane region" description="Helical" evidence="8">
    <location>
        <begin position="168"/>
        <end position="200"/>
    </location>
</feature>
<evidence type="ECO:0000256" key="7">
    <source>
        <dbReference type="ARBA" id="ARBA00023136"/>
    </source>
</evidence>
<keyword evidence="6 8" id="KW-1133">Transmembrane helix</keyword>
<keyword evidence="2" id="KW-1003">Cell membrane</keyword>
<dbReference type="GO" id="GO:0016763">
    <property type="term" value="F:pentosyltransferase activity"/>
    <property type="evidence" value="ECO:0007669"/>
    <property type="project" value="TreeGrafter"/>
</dbReference>
<name>A0A7G8PS38_9FLAO</name>
<proteinExistence type="predicted"/>
<evidence type="ECO:0000256" key="6">
    <source>
        <dbReference type="ARBA" id="ARBA00022989"/>
    </source>
</evidence>
<dbReference type="EMBL" id="CP052909">
    <property type="protein sequence ID" value="QNJ97154.1"/>
    <property type="molecule type" value="Genomic_DNA"/>
</dbReference>
<protein>
    <recommendedName>
        <fullName evidence="9">Glycosyltransferase RgtA/B/C/D-like domain-containing protein</fullName>
    </recommendedName>
</protein>
<feature type="domain" description="Glycosyltransferase RgtA/B/C/D-like" evidence="9">
    <location>
        <begin position="67"/>
        <end position="223"/>
    </location>
</feature>
<evidence type="ECO:0000256" key="1">
    <source>
        <dbReference type="ARBA" id="ARBA00004651"/>
    </source>
</evidence>
<evidence type="ECO:0000259" key="9">
    <source>
        <dbReference type="Pfam" id="PF13231"/>
    </source>
</evidence>
<dbReference type="Pfam" id="PF13231">
    <property type="entry name" value="PMT_2"/>
    <property type="match status" value="1"/>
</dbReference>
<dbReference type="InterPro" id="IPR050297">
    <property type="entry name" value="LipidA_mod_glycosyltrf_83"/>
</dbReference>
<feature type="transmembrane region" description="Helical" evidence="8">
    <location>
        <begin position="212"/>
        <end position="230"/>
    </location>
</feature>
<evidence type="ECO:0000256" key="5">
    <source>
        <dbReference type="ARBA" id="ARBA00022692"/>
    </source>
</evidence>